<organism evidence="1 2">
    <name type="scientific">Caerostris darwini</name>
    <dbReference type="NCBI Taxonomy" id="1538125"/>
    <lineage>
        <taxon>Eukaryota</taxon>
        <taxon>Metazoa</taxon>
        <taxon>Ecdysozoa</taxon>
        <taxon>Arthropoda</taxon>
        <taxon>Chelicerata</taxon>
        <taxon>Arachnida</taxon>
        <taxon>Araneae</taxon>
        <taxon>Araneomorphae</taxon>
        <taxon>Entelegynae</taxon>
        <taxon>Araneoidea</taxon>
        <taxon>Araneidae</taxon>
        <taxon>Caerostris</taxon>
    </lineage>
</organism>
<accession>A0AAV4SP71</accession>
<name>A0AAV4SP71_9ARAC</name>
<keyword evidence="2" id="KW-1185">Reference proteome</keyword>
<sequence length="157" mass="17965">MHTITKDRSLKPQRTEREKGFCKHREKDYITGNSFNRKPFTQQPGKGIKPESYLPCFNCGIITEREHLMKTVSYQVKLMNAVFFFFSVNAGRERIRFAGVRSRLCRSQTLYLLYLIQRGFTSMILQLGVAEGKLPPRAFQVASALLLTAGKEGKVAK</sequence>
<dbReference type="Proteomes" id="UP001054837">
    <property type="component" value="Unassembled WGS sequence"/>
</dbReference>
<gene>
    <name evidence="1" type="ORF">CDAR_32881</name>
</gene>
<evidence type="ECO:0000313" key="2">
    <source>
        <dbReference type="Proteomes" id="UP001054837"/>
    </source>
</evidence>
<comment type="caution">
    <text evidence="1">The sequence shown here is derived from an EMBL/GenBank/DDBJ whole genome shotgun (WGS) entry which is preliminary data.</text>
</comment>
<dbReference type="AlphaFoldDB" id="A0AAV4SP71"/>
<protein>
    <submittedName>
        <fullName evidence="1">Uncharacterized protein</fullName>
    </submittedName>
</protein>
<reference evidence="1 2" key="1">
    <citation type="submission" date="2021-06" db="EMBL/GenBank/DDBJ databases">
        <title>Caerostris darwini draft genome.</title>
        <authorList>
            <person name="Kono N."/>
            <person name="Arakawa K."/>
        </authorList>
    </citation>
    <scope>NUCLEOTIDE SEQUENCE [LARGE SCALE GENOMIC DNA]</scope>
</reference>
<dbReference type="EMBL" id="BPLQ01008042">
    <property type="protein sequence ID" value="GIY34202.1"/>
    <property type="molecule type" value="Genomic_DNA"/>
</dbReference>
<evidence type="ECO:0000313" key="1">
    <source>
        <dbReference type="EMBL" id="GIY34202.1"/>
    </source>
</evidence>
<proteinExistence type="predicted"/>